<dbReference type="AlphaFoldDB" id="A0A9W6QZF5"/>
<evidence type="ECO:0000256" key="1">
    <source>
        <dbReference type="SAM" id="MobiDB-lite"/>
    </source>
</evidence>
<dbReference type="EMBL" id="BSTI01000006">
    <property type="protein sequence ID" value="GLY66528.1"/>
    <property type="molecule type" value="Genomic_DNA"/>
</dbReference>
<feature type="region of interest" description="Disordered" evidence="1">
    <location>
        <begin position="1"/>
        <end position="58"/>
    </location>
</feature>
<protein>
    <submittedName>
        <fullName evidence="2">Uncharacterized protein</fullName>
    </submittedName>
</protein>
<feature type="compositionally biased region" description="Low complexity" evidence="1">
    <location>
        <begin position="1"/>
        <end position="18"/>
    </location>
</feature>
<sequence>MGSGARRLLTTTRPATALSAEDTDHTATRTTPDAGIPVRPKPARIRQSSQPMSPQEQDFHDRLARQRQNMRASRCPTCGNEPVEARARWQQRQDLAITWLCPDPQHPSAVVERHHCAQCQPHQHIQAIACPLCGDGPIVAGALADATPDEHTIPAPVRQWLEQHGWSQDPEHAMVCPDHQPVPS</sequence>
<proteinExistence type="predicted"/>
<feature type="compositionally biased region" description="Polar residues" evidence="1">
    <location>
        <begin position="46"/>
        <end position="56"/>
    </location>
</feature>
<evidence type="ECO:0000313" key="3">
    <source>
        <dbReference type="Proteomes" id="UP001165136"/>
    </source>
</evidence>
<comment type="caution">
    <text evidence="2">The sequence shown here is derived from an EMBL/GenBank/DDBJ whole genome shotgun (WGS) entry which is preliminary data.</text>
</comment>
<organism evidence="2 3">
    <name type="scientific">Amycolatopsis taiwanensis</name>
    <dbReference type="NCBI Taxonomy" id="342230"/>
    <lineage>
        <taxon>Bacteria</taxon>
        <taxon>Bacillati</taxon>
        <taxon>Actinomycetota</taxon>
        <taxon>Actinomycetes</taxon>
        <taxon>Pseudonocardiales</taxon>
        <taxon>Pseudonocardiaceae</taxon>
        <taxon>Amycolatopsis</taxon>
    </lineage>
</organism>
<dbReference type="Proteomes" id="UP001165136">
    <property type="component" value="Unassembled WGS sequence"/>
</dbReference>
<reference evidence="2" key="1">
    <citation type="submission" date="2023-03" db="EMBL/GenBank/DDBJ databases">
        <title>Amycolatopsis taiwanensis NBRC 103393.</title>
        <authorList>
            <person name="Ichikawa N."/>
            <person name="Sato H."/>
            <person name="Tonouchi N."/>
        </authorList>
    </citation>
    <scope>NUCLEOTIDE SEQUENCE</scope>
    <source>
        <strain evidence="2">NBRC 103393</strain>
    </source>
</reference>
<gene>
    <name evidence="2" type="ORF">Atai01_31470</name>
</gene>
<accession>A0A9W6QZF5</accession>
<name>A0A9W6QZF5_9PSEU</name>
<evidence type="ECO:0000313" key="2">
    <source>
        <dbReference type="EMBL" id="GLY66528.1"/>
    </source>
</evidence>
<keyword evidence="3" id="KW-1185">Reference proteome</keyword>